<dbReference type="EMBL" id="JMZZ02000228">
    <property type="protein sequence ID" value="KFX72523.1"/>
    <property type="molecule type" value="Genomic_DNA"/>
</dbReference>
<evidence type="ECO:0000256" key="1">
    <source>
        <dbReference type="ARBA" id="ARBA00022475"/>
    </source>
</evidence>
<reference evidence="13" key="1">
    <citation type="book" date="2014" name="THE 24TH EUROPEAN CONGRESS OF CLINICAL MICROBIOLOGY AND INFECTIOUS DISEASES" publisher="ECCMID 2014" city="Barcelona, Spain">
        <title>Identification of resistance genes in three multidrug-resistant Bacteroides fragilis isolates by whole genome sequencing.</title>
        <editorList>
            <person name="Unknown"/>
            <person name="A."/>
        </editorList>
        <authorList>
            <person name="Sydenham T.V."/>
            <person name="Hasman H."/>
            <person name="Wang M."/>
            <person name="Soki J."/>
            <person name="Nagy E."/>
            <person name="Justesen U.S."/>
        </authorList>
    </citation>
    <scope>NUCLEOTIDE SEQUENCE</scope>
    <source>
        <strain evidence="13">DCMOUH0018B</strain>
    </source>
</reference>
<keyword evidence="6" id="KW-0133">Cell shape</keyword>
<organism evidence="13">
    <name type="scientific">Bacteroides fragilis</name>
    <dbReference type="NCBI Taxonomy" id="817"/>
    <lineage>
        <taxon>Bacteria</taxon>
        <taxon>Pseudomonadati</taxon>
        <taxon>Bacteroidota</taxon>
        <taxon>Bacteroidia</taxon>
        <taxon>Bacteroidales</taxon>
        <taxon>Bacteroidaceae</taxon>
        <taxon>Bacteroides</taxon>
    </lineage>
</organism>
<keyword evidence="10" id="KW-0961">Cell wall biogenesis/degradation</keyword>
<dbReference type="GO" id="GO:0009252">
    <property type="term" value="P:peptidoglycan biosynthetic process"/>
    <property type="evidence" value="ECO:0007669"/>
    <property type="project" value="UniProtKB-KW"/>
</dbReference>
<dbReference type="SUPFAM" id="SSF53955">
    <property type="entry name" value="Lysozyme-like"/>
    <property type="match status" value="1"/>
</dbReference>
<dbReference type="InterPro" id="IPR036950">
    <property type="entry name" value="PBP_transglycosylase"/>
</dbReference>
<keyword evidence="7" id="KW-0573">Peptidoglycan synthesis</keyword>
<evidence type="ECO:0000256" key="6">
    <source>
        <dbReference type="ARBA" id="ARBA00022960"/>
    </source>
</evidence>
<dbReference type="GO" id="GO:0071555">
    <property type="term" value="P:cell wall organization"/>
    <property type="evidence" value="ECO:0007669"/>
    <property type="project" value="UniProtKB-KW"/>
</dbReference>
<evidence type="ECO:0000256" key="7">
    <source>
        <dbReference type="ARBA" id="ARBA00022984"/>
    </source>
</evidence>
<dbReference type="PANTHER" id="PTHR30400">
    <property type="entry name" value="MONOFUNCTIONAL BIOSYNTHETIC PEPTIDOGLYCAN TRANSGLYCOSYLASE"/>
    <property type="match status" value="1"/>
</dbReference>
<evidence type="ECO:0000256" key="5">
    <source>
        <dbReference type="ARBA" id="ARBA00022692"/>
    </source>
</evidence>
<dbReference type="GeneID" id="99670039"/>
<dbReference type="RefSeq" id="WP_044302217.1">
    <property type="nucleotide sequence ID" value="NZ_CAEUHN010000001.1"/>
</dbReference>
<evidence type="ECO:0000256" key="10">
    <source>
        <dbReference type="ARBA" id="ARBA00023316"/>
    </source>
</evidence>
<evidence type="ECO:0000256" key="8">
    <source>
        <dbReference type="ARBA" id="ARBA00022989"/>
    </source>
</evidence>
<reference evidence="13" key="2">
    <citation type="submission" date="2014-07" db="EMBL/GenBank/DDBJ databases">
        <title>Genetics and epidemiology of antimicrobial resistance in B. fragilis group.</title>
        <authorList>
            <person name="Sydenham T.V."/>
            <person name="Hasman H."/>
            <person name="Kemp M."/>
            <person name="Justesen U.S."/>
        </authorList>
    </citation>
    <scope>NUCLEOTIDE SEQUENCE [LARGE SCALE GENOMIC DNA]</scope>
    <source>
        <strain evidence="13">DCMOUH0018B</strain>
    </source>
</reference>
<keyword evidence="1" id="KW-1003">Cell membrane</keyword>
<dbReference type="GO" id="GO:0009274">
    <property type="term" value="C:peptidoglycan-based cell wall"/>
    <property type="evidence" value="ECO:0007669"/>
    <property type="project" value="InterPro"/>
</dbReference>
<keyword evidence="9 11" id="KW-0472">Membrane</keyword>
<evidence type="ECO:0000256" key="2">
    <source>
        <dbReference type="ARBA" id="ARBA00022519"/>
    </source>
</evidence>
<dbReference type="AlphaFoldDB" id="A0A0I9S4K7"/>
<dbReference type="Gene3D" id="1.10.3810.10">
    <property type="entry name" value="Biosynthetic peptidoglycan transglycosylase-like"/>
    <property type="match status" value="1"/>
</dbReference>
<sequence>MGKYRTKGSIALIITGSVLILVLTGLYWGRNGILCRMVGKRILRTEQKYGLSIRYDALRMKGLNEIELSNLSVVPDKRDTLLTLHALNMRLSFWKLLRGKIEVRNVTADRLKVSFIKADSTANYDFLFLKKEQEVPAGSAQADYAHRVNRILNLLYGFLPENGTLRQVDVSERKDRNFVAIRIPQLSIRQNHFNSDIEVQEDSVRQHWTTCGEVNRSHHTLKAELYAQHKEKIALPYLKRRFGADIRLDTLTYSLTESEGNSGQIILTGQAAVNGLEVYHKALSPQTVNLDRGQISYRVLVGKEFAELDSTTLVQFNQMQLHPYLKAEKREHQWHFTAALNKSWFPANELFGSLPKGLFSNLEGIKTDGELSYHFLLDVDFALPDSLKLESELKERNFRIVKYGATDLGKMSEEFIYTAYENGQPVRTFPIGPSWEHFTPLDSISPLLQMSVMQSEDGAFYYHRGFLPDAMREALIQDLKVKRFARGGSTITMQLVKNVFLNRNKNIARKLEEALIVWLIETERLTSKDRMYEVYLNIVEWGPLVYGAQEAAAYYFKKRPSQLTAEESIFLASIIPKPKHFRNSFTGDMKLKENLEGYYRLIAERLAKKGVISEAAADSIRPEINVTGEARKDLERDSIQ</sequence>
<dbReference type="InterPro" id="IPR023346">
    <property type="entry name" value="Lysozyme-like_dom_sf"/>
</dbReference>
<evidence type="ECO:0000259" key="12">
    <source>
        <dbReference type="Pfam" id="PF00912"/>
    </source>
</evidence>
<proteinExistence type="predicted"/>
<name>A0A0I9S4K7_BACFG</name>
<gene>
    <name evidence="13" type="ORF">EE52_0223870</name>
</gene>
<dbReference type="InterPro" id="IPR001264">
    <property type="entry name" value="Glyco_trans_51"/>
</dbReference>
<keyword evidence="2" id="KW-0997">Cell inner membrane</keyword>
<keyword evidence="4" id="KW-0808">Transferase</keyword>
<accession>A0A0I9S4K7</accession>
<dbReference type="PANTHER" id="PTHR30400:SF0">
    <property type="entry name" value="BIOSYNTHETIC PEPTIDOGLYCAN TRANSGLYCOSYLASE"/>
    <property type="match status" value="1"/>
</dbReference>
<dbReference type="GO" id="GO:0016763">
    <property type="term" value="F:pentosyltransferase activity"/>
    <property type="evidence" value="ECO:0007669"/>
    <property type="project" value="InterPro"/>
</dbReference>
<dbReference type="InterPro" id="IPR011812">
    <property type="entry name" value="Pep_trsgly"/>
</dbReference>
<comment type="caution">
    <text evidence="13">The sequence shown here is derived from an EMBL/GenBank/DDBJ whole genome shotgun (WGS) entry which is preliminary data.</text>
</comment>
<keyword evidence="8 11" id="KW-1133">Transmembrane helix</keyword>
<feature type="transmembrane region" description="Helical" evidence="11">
    <location>
        <begin position="9"/>
        <end position="28"/>
    </location>
</feature>
<evidence type="ECO:0000256" key="4">
    <source>
        <dbReference type="ARBA" id="ARBA00022679"/>
    </source>
</evidence>
<feature type="domain" description="Glycosyl transferase family 51" evidence="12">
    <location>
        <begin position="424"/>
        <end position="583"/>
    </location>
</feature>
<evidence type="ECO:0000256" key="3">
    <source>
        <dbReference type="ARBA" id="ARBA00022676"/>
    </source>
</evidence>
<dbReference type="Pfam" id="PF00912">
    <property type="entry name" value="Transgly"/>
    <property type="match status" value="1"/>
</dbReference>
<dbReference type="GO" id="GO:0008360">
    <property type="term" value="P:regulation of cell shape"/>
    <property type="evidence" value="ECO:0007669"/>
    <property type="project" value="UniProtKB-KW"/>
</dbReference>
<evidence type="ECO:0000313" key="13">
    <source>
        <dbReference type="EMBL" id="KFX72523.1"/>
    </source>
</evidence>
<dbReference type="PATRIC" id="fig|817.53.peg.4943"/>
<keyword evidence="3" id="KW-0328">Glycosyltransferase</keyword>
<dbReference type="GO" id="GO:0016020">
    <property type="term" value="C:membrane"/>
    <property type="evidence" value="ECO:0007669"/>
    <property type="project" value="InterPro"/>
</dbReference>
<evidence type="ECO:0000256" key="9">
    <source>
        <dbReference type="ARBA" id="ARBA00023136"/>
    </source>
</evidence>
<evidence type="ECO:0000256" key="11">
    <source>
        <dbReference type="SAM" id="Phobius"/>
    </source>
</evidence>
<keyword evidence="5 11" id="KW-0812">Transmembrane</keyword>
<protein>
    <submittedName>
        <fullName evidence="13">Penicillin-binding protein</fullName>
    </submittedName>
</protein>